<accession>A0A4Z0D599</accession>
<dbReference type="PANTHER" id="PTHR40278">
    <property type="entry name" value="DNA UTILIZATION PROTEIN HOFN"/>
    <property type="match status" value="1"/>
</dbReference>
<dbReference type="AlphaFoldDB" id="A0A4Z0D599"/>
<dbReference type="RefSeq" id="WP_135271294.1">
    <property type="nucleotide sequence ID" value="NZ_SRIB01000009.1"/>
</dbReference>
<name>A0A4Z0D599_9FIRM</name>
<dbReference type="Pfam" id="PF05137">
    <property type="entry name" value="PilN"/>
    <property type="match status" value="1"/>
</dbReference>
<dbReference type="Proteomes" id="UP000298381">
    <property type="component" value="Unassembled WGS sequence"/>
</dbReference>
<sequence>MKDLNFFEPYVEKKSTKLNFTTILYFLVALSLITVLILGVYNQIKISNLSKDVKYREEIVNDPNTVEKVNEIKKFDEEVALFKTEVEKIIALDKNIVENENITPALFKEISKKLPEGVFISTLQASNTSLNVSGFAMDKYSIAEFQKGLETIDIITSAFVPSITKVDSYYRFDMNVGIKEVQEDGTGEQEDGTEEQEGQEGQ</sequence>
<feature type="region of interest" description="Disordered" evidence="1">
    <location>
        <begin position="180"/>
        <end position="202"/>
    </location>
</feature>
<reference evidence="3 4" key="1">
    <citation type="submission" date="2019-03" db="EMBL/GenBank/DDBJ databases">
        <title>Draft genome sequence data and analysis of a Fermenting Bacterium, Soehngenia longevitae strain 1933PT, isolated from petroleum reservoir in Azerbaijan.</title>
        <authorList>
            <person name="Grouzdev D.S."/>
            <person name="Bidzhieva S.K."/>
            <person name="Sokolova D.S."/>
            <person name="Tourova T.P."/>
            <person name="Poltaraus A.B."/>
            <person name="Nazina T.N."/>
        </authorList>
    </citation>
    <scope>NUCLEOTIDE SEQUENCE [LARGE SCALE GENOMIC DNA]</scope>
    <source>
        <strain evidence="3 4">1933P</strain>
    </source>
</reference>
<comment type="caution">
    <text evidence="3">The sequence shown here is derived from an EMBL/GenBank/DDBJ whole genome shotgun (WGS) entry which is preliminary data.</text>
</comment>
<keyword evidence="2" id="KW-1133">Transmembrane helix</keyword>
<dbReference type="OrthoDB" id="1707667at2"/>
<evidence type="ECO:0000256" key="2">
    <source>
        <dbReference type="SAM" id="Phobius"/>
    </source>
</evidence>
<evidence type="ECO:0000313" key="3">
    <source>
        <dbReference type="EMBL" id="TFZ39742.1"/>
    </source>
</evidence>
<evidence type="ECO:0000313" key="4">
    <source>
        <dbReference type="Proteomes" id="UP000298381"/>
    </source>
</evidence>
<feature type="transmembrane region" description="Helical" evidence="2">
    <location>
        <begin position="20"/>
        <end position="41"/>
    </location>
</feature>
<keyword evidence="2" id="KW-0812">Transmembrane</keyword>
<evidence type="ECO:0000256" key="1">
    <source>
        <dbReference type="SAM" id="MobiDB-lite"/>
    </source>
</evidence>
<protein>
    <submittedName>
        <fullName evidence="3">Uncharacterized protein</fullName>
    </submittedName>
</protein>
<gene>
    <name evidence="3" type="ORF">E4100_06840</name>
</gene>
<keyword evidence="4" id="KW-1185">Reference proteome</keyword>
<dbReference type="InterPro" id="IPR052534">
    <property type="entry name" value="Extracell_DNA_Util/SecSys_Comp"/>
</dbReference>
<dbReference type="InterPro" id="IPR007813">
    <property type="entry name" value="PilN"/>
</dbReference>
<organism evidence="3 4">
    <name type="scientific">Soehngenia longivitae</name>
    <dbReference type="NCBI Taxonomy" id="2562294"/>
    <lineage>
        <taxon>Bacteria</taxon>
        <taxon>Bacillati</taxon>
        <taxon>Bacillota</taxon>
        <taxon>Tissierellia</taxon>
        <taxon>Tissierellales</taxon>
        <taxon>Tissierellaceae</taxon>
        <taxon>Soehngenia</taxon>
    </lineage>
</organism>
<feature type="compositionally biased region" description="Acidic residues" evidence="1">
    <location>
        <begin position="183"/>
        <end position="202"/>
    </location>
</feature>
<keyword evidence="2" id="KW-0472">Membrane</keyword>
<dbReference type="EMBL" id="SRIB01000009">
    <property type="protein sequence ID" value="TFZ39742.1"/>
    <property type="molecule type" value="Genomic_DNA"/>
</dbReference>
<dbReference type="PANTHER" id="PTHR40278:SF1">
    <property type="entry name" value="DNA UTILIZATION PROTEIN HOFN"/>
    <property type="match status" value="1"/>
</dbReference>
<proteinExistence type="predicted"/>